<reference evidence="2" key="1">
    <citation type="journal article" date="2021" name="PeerJ">
        <title>Extensive microbial diversity within the chicken gut microbiome revealed by metagenomics and culture.</title>
        <authorList>
            <person name="Gilroy R."/>
            <person name="Ravi A."/>
            <person name="Getino M."/>
            <person name="Pursley I."/>
            <person name="Horton D.L."/>
            <person name="Alikhan N.F."/>
            <person name="Baker D."/>
            <person name="Gharbi K."/>
            <person name="Hall N."/>
            <person name="Watson M."/>
            <person name="Adriaenssens E.M."/>
            <person name="Foster-Nyarko E."/>
            <person name="Jarju S."/>
            <person name="Secka A."/>
            <person name="Antonio M."/>
            <person name="Oren A."/>
            <person name="Chaudhuri R.R."/>
            <person name="La Ragione R."/>
            <person name="Hildebrand F."/>
            <person name="Pallen M.J."/>
        </authorList>
    </citation>
    <scope>NUCLEOTIDE SEQUENCE</scope>
    <source>
        <strain evidence="2">ChiSxjej3B15-1167</strain>
    </source>
</reference>
<sequence>MKILVYYLIIINIFTFLLYGMDKWKAKHHRWRISESALLLAAIAGGSVGALAGMYGFHHKTLHRKFTIGVPVFLILQIMLLLWFLGRYFVQV</sequence>
<dbReference type="GO" id="GO:0003676">
    <property type="term" value="F:nucleic acid binding"/>
    <property type="evidence" value="ECO:0007669"/>
    <property type="project" value="InterPro"/>
</dbReference>
<proteinExistence type="predicted"/>
<dbReference type="Pfam" id="PF06961">
    <property type="entry name" value="DUF1294"/>
    <property type="match status" value="1"/>
</dbReference>
<feature type="transmembrane region" description="Helical" evidence="1">
    <location>
        <begin position="36"/>
        <end position="56"/>
    </location>
</feature>
<reference evidence="2" key="2">
    <citation type="submission" date="2021-04" db="EMBL/GenBank/DDBJ databases">
        <authorList>
            <person name="Gilroy R."/>
        </authorList>
    </citation>
    <scope>NUCLEOTIDE SEQUENCE</scope>
    <source>
        <strain evidence="2">ChiSxjej3B15-1167</strain>
    </source>
</reference>
<dbReference type="AlphaFoldDB" id="A0A9D2BEI3"/>
<keyword evidence="1" id="KW-0472">Membrane</keyword>
<evidence type="ECO:0000313" key="2">
    <source>
        <dbReference type="EMBL" id="HIX72537.1"/>
    </source>
</evidence>
<feature type="transmembrane region" description="Helical" evidence="1">
    <location>
        <begin position="6"/>
        <end position="24"/>
    </location>
</feature>
<dbReference type="InterPro" id="IPR012156">
    <property type="entry name" value="Cold_shock_CspA"/>
</dbReference>
<evidence type="ECO:0000256" key="1">
    <source>
        <dbReference type="SAM" id="Phobius"/>
    </source>
</evidence>
<organism evidence="2 3">
    <name type="scientific">Candidatus Anaerobutyricum stercoripullorum</name>
    <dbReference type="NCBI Taxonomy" id="2838456"/>
    <lineage>
        <taxon>Bacteria</taxon>
        <taxon>Bacillati</taxon>
        <taxon>Bacillota</taxon>
        <taxon>Clostridia</taxon>
        <taxon>Lachnospirales</taxon>
        <taxon>Lachnospiraceae</taxon>
        <taxon>Anaerobutyricum</taxon>
    </lineage>
</organism>
<dbReference type="InterPro" id="IPR010718">
    <property type="entry name" value="DUF1294"/>
</dbReference>
<keyword evidence="1" id="KW-0812">Transmembrane</keyword>
<gene>
    <name evidence="2" type="ORF">H9849_05900</name>
</gene>
<protein>
    <submittedName>
        <fullName evidence="2">DUF1294 domain-containing protein</fullName>
    </submittedName>
</protein>
<evidence type="ECO:0000313" key="3">
    <source>
        <dbReference type="Proteomes" id="UP000886805"/>
    </source>
</evidence>
<accession>A0A9D2BEI3</accession>
<name>A0A9D2BEI3_9FIRM</name>
<feature type="transmembrane region" description="Helical" evidence="1">
    <location>
        <begin position="68"/>
        <end position="90"/>
    </location>
</feature>
<dbReference type="Proteomes" id="UP000886805">
    <property type="component" value="Unassembled WGS sequence"/>
</dbReference>
<dbReference type="EMBL" id="DXEQ01000169">
    <property type="protein sequence ID" value="HIX72537.1"/>
    <property type="molecule type" value="Genomic_DNA"/>
</dbReference>
<comment type="caution">
    <text evidence="2">The sequence shown here is derived from an EMBL/GenBank/DDBJ whole genome shotgun (WGS) entry which is preliminary data.</text>
</comment>
<keyword evidence="1" id="KW-1133">Transmembrane helix</keyword>
<dbReference type="PIRSF" id="PIRSF002599">
    <property type="entry name" value="Cold_shock_A"/>
    <property type="match status" value="1"/>
</dbReference>